<dbReference type="InterPro" id="IPR011611">
    <property type="entry name" value="PfkB_dom"/>
</dbReference>
<evidence type="ECO:0000256" key="2">
    <source>
        <dbReference type="ARBA" id="ARBA00022679"/>
    </source>
</evidence>
<proteinExistence type="inferred from homology"/>
<keyword evidence="6" id="KW-1185">Reference proteome</keyword>
<dbReference type="PANTHER" id="PTHR43320:SF3">
    <property type="entry name" value="CARBOHYDRATE KINASE PFKB DOMAIN-CONTAINING PROTEIN"/>
    <property type="match status" value="1"/>
</dbReference>
<feature type="domain" description="Carbohydrate kinase PfkB" evidence="4">
    <location>
        <begin position="47"/>
        <end position="324"/>
    </location>
</feature>
<organism evidence="5 6">
    <name type="scientific">Labrys okinawensis</name>
    <dbReference type="NCBI Taxonomy" id="346911"/>
    <lineage>
        <taxon>Bacteria</taxon>
        <taxon>Pseudomonadati</taxon>
        <taxon>Pseudomonadota</taxon>
        <taxon>Alphaproteobacteria</taxon>
        <taxon>Hyphomicrobiales</taxon>
        <taxon>Xanthobacteraceae</taxon>
        <taxon>Labrys</taxon>
    </lineage>
</organism>
<sequence>MPKSPSSAKPRFDVLTIGNAIVDVFAQTEDDFLVREGLAKGAMILTSEERADHLYAAMGQSVEISGGSAANTAVGVASLGGKTAYFGKVKQDEAGKVFTHDLRAQGAHFETVPLTEGPSTAKSFIFITPDGERTMNTYLGACHLLGPADIEEDVVEGAAITYMEGYLWDPQDAKDAFLKAADIAHRAGRRVAITLSDSFCVDRFRGEFLDLMRSGVVDTVFANTQEIKSLYETSDFETALAQVEKDCRLAIVTRSEEGALAIEGGTRVSVPAFPIDKLVDTTGAGDLFASGFLFGLARGLPHLASLKLGALAAAEVIQHVGARPQANLRVLALENGLL</sequence>
<dbReference type="PANTHER" id="PTHR43320">
    <property type="entry name" value="SUGAR KINASE"/>
    <property type="match status" value="1"/>
</dbReference>
<dbReference type="RefSeq" id="WP_105863381.1">
    <property type="nucleotide sequence ID" value="NZ_PUEJ01000006.1"/>
</dbReference>
<accession>A0A2S9Q9Q7</accession>
<dbReference type="InterPro" id="IPR029056">
    <property type="entry name" value="Ribokinase-like"/>
</dbReference>
<dbReference type="OrthoDB" id="9813569at2"/>
<name>A0A2S9Q9Q7_9HYPH</name>
<dbReference type="InterPro" id="IPR002173">
    <property type="entry name" value="Carboh/pur_kinase_PfkB_CS"/>
</dbReference>
<gene>
    <name evidence="5" type="ORF">C5L14_17675</name>
</gene>
<dbReference type="CDD" id="cd01168">
    <property type="entry name" value="adenosine_kinase"/>
    <property type="match status" value="1"/>
</dbReference>
<dbReference type="PROSITE" id="PS00584">
    <property type="entry name" value="PFKB_KINASES_2"/>
    <property type="match status" value="1"/>
</dbReference>
<dbReference type="AlphaFoldDB" id="A0A2S9Q9Q7"/>
<evidence type="ECO:0000313" key="6">
    <source>
        <dbReference type="Proteomes" id="UP000237682"/>
    </source>
</evidence>
<comment type="similarity">
    <text evidence="1">Belongs to the carbohydrate kinase PfkB family.</text>
</comment>
<dbReference type="Proteomes" id="UP000237682">
    <property type="component" value="Unassembled WGS sequence"/>
</dbReference>
<keyword evidence="2" id="KW-0808">Transferase</keyword>
<dbReference type="EMBL" id="PUEJ01000006">
    <property type="protein sequence ID" value="PRH86083.1"/>
    <property type="molecule type" value="Genomic_DNA"/>
</dbReference>
<evidence type="ECO:0000256" key="1">
    <source>
        <dbReference type="ARBA" id="ARBA00010688"/>
    </source>
</evidence>
<evidence type="ECO:0000313" key="5">
    <source>
        <dbReference type="EMBL" id="PRH86083.1"/>
    </source>
</evidence>
<comment type="caution">
    <text evidence="5">The sequence shown here is derived from an EMBL/GenBank/DDBJ whole genome shotgun (WGS) entry which is preliminary data.</text>
</comment>
<dbReference type="GO" id="GO:0016301">
    <property type="term" value="F:kinase activity"/>
    <property type="evidence" value="ECO:0007669"/>
    <property type="project" value="UniProtKB-KW"/>
</dbReference>
<evidence type="ECO:0000259" key="4">
    <source>
        <dbReference type="Pfam" id="PF00294"/>
    </source>
</evidence>
<dbReference type="InterPro" id="IPR052700">
    <property type="entry name" value="Carb_kinase_PfkB-like"/>
</dbReference>
<reference evidence="5 6" key="1">
    <citation type="submission" date="2018-02" db="EMBL/GenBank/DDBJ databases">
        <title>Whole genome sequencing of endophytic bacterium.</title>
        <authorList>
            <person name="Eedara R."/>
            <person name="Podile A.R."/>
        </authorList>
    </citation>
    <scope>NUCLEOTIDE SEQUENCE [LARGE SCALE GENOMIC DNA]</scope>
    <source>
        <strain evidence="5 6">RP1T</strain>
    </source>
</reference>
<keyword evidence="3 5" id="KW-0418">Kinase</keyword>
<dbReference type="Gene3D" id="3.40.1190.20">
    <property type="match status" value="1"/>
</dbReference>
<evidence type="ECO:0000256" key="3">
    <source>
        <dbReference type="ARBA" id="ARBA00022777"/>
    </source>
</evidence>
<dbReference type="SUPFAM" id="SSF53613">
    <property type="entry name" value="Ribokinase-like"/>
    <property type="match status" value="1"/>
</dbReference>
<protein>
    <submittedName>
        <fullName evidence="5">Adenosine kinase</fullName>
    </submittedName>
</protein>
<dbReference type="Pfam" id="PF00294">
    <property type="entry name" value="PfkB"/>
    <property type="match status" value="1"/>
</dbReference>